<dbReference type="AlphaFoldDB" id="A0A7K4HRH2"/>
<accession>A0A7K4HRH2</accession>
<evidence type="ECO:0008006" key="3">
    <source>
        <dbReference type="Google" id="ProtNLM"/>
    </source>
</evidence>
<dbReference type="InterPro" id="IPR055979">
    <property type="entry name" value="DUF7557"/>
</dbReference>
<name>A0A7K4HRH2_9EURY</name>
<reference evidence="1 2" key="1">
    <citation type="submission" date="2020-06" db="EMBL/GenBank/DDBJ databases">
        <title>Methanofollis fontis sp. nov., a methanogen isolated from marine sediments near a cold seep at Four-Way Closure Ridge offshore southwestern Taiwan.</title>
        <authorList>
            <person name="Chen S.-C."/>
            <person name="Teng N.-H."/>
            <person name="Lin Y.-S."/>
            <person name="Lai M.-C."/>
            <person name="Chen H.-H."/>
            <person name="Wang C.-C."/>
        </authorList>
    </citation>
    <scope>NUCLEOTIDE SEQUENCE [LARGE SCALE GENOMIC DNA]</scope>
    <source>
        <strain evidence="1 2">DSM 2702</strain>
    </source>
</reference>
<dbReference type="RefSeq" id="WP_176789391.1">
    <property type="nucleotide sequence ID" value="NZ_JABXWR010000001.1"/>
</dbReference>
<dbReference type="EMBL" id="JABXWR010000001">
    <property type="protein sequence ID" value="NVO67782.1"/>
    <property type="molecule type" value="Genomic_DNA"/>
</dbReference>
<comment type="caution">
    <text evidence="1">The sequence shown here is derived from an EMBL/GenBank/DDBJ whole genome shotgun (WGS) entry which is preliminary data.</text>
</comment>
<organism evidence="1 2">
    <name type="scientific">Methanofollis tationis</name>
    <dbReference type="NCBI Taxonomy" id="81417"/>
    <lineage>
        <taxon>Archaea</taxon>
        <taxon>Methanobacteriati</taxon>
        <taxon>Methanobacteriota</taxon>
        <taxon>Stenosarchaea group</taxon>
        <taxon>Methanomicrobia</taxon>
        <taxon>Methanomicrobiales</taxon>
        <taxon>Methanomicrobiaceae</taxon>
        <taxon>Methanofollis</taxon>
    </lineage>
</organism>
<dbReference type="Pfam" id="PF24434">
    <property type="entry name" value="DUF7557"/>
    <property type="match status" value="1"/>
</dbReference>
<proteinExistence type="predicted"/>
<gene>
    <name evidence="1" type="ORF">HWN36_10825</name>
</gene>
<sequence length="81" mass="9176">MPCATDTTTIKIKVPLKNRLDSLKIHPRESYTDVIGRLVEMAVDDEPLSDATIKAIEESLEDIKKGRVYTLEQVMSELKDE</sequence>
<keyword evidence="2" id="KW-1185">Reference proteome</keyword>
<evidence type="ECO:0000313" key="1">
    <source>
        <dbReference type="EMBL" id="NVO67782.1"/>
    </source>
</evidence>
<evidence type="ECO:0000313" key="2">
    <source>
        <dbReference type="Proteomes" id="UP000570823"/>
    </source>
</evidence>
<protein>
    <recommendedName>
        <fullName evidence="3">CopG family transcriptional regulator</fullName>
    </recommendedName>
</protein>
<dbReference type="OrthoDB" id="7794at2157"/>
<dbReference type="Proteomes" id="UP000570823">
    <property type="component" value="Unassembled WGS sequence"/>
</dbReference>